<dbReference type="InParanoid" id="A7F3D7"/>
<dbReference type="KEGG" id="ssl:SS1G_11783"/>
<accession>A7F3D7</accession>
<keyword evidence="1" id="KW-0472">Membrane</keyword>
<proteinExistence type="predicted"/>
<evidence type="ECO:0000313" key="2">
    <source>
        <dbReference type="EMBL" id="EDN97258.1"/>
    </source>
</evidence>
<sequence length="75" mass="8371">MVVAVEHGEALMSRYSTCDVDGCFVLILILVFIFIYVLGEGGRFGDVGGVVGQGSCSVWRSMENYRLKGFRLFWI</sequence>
<dbReference type="EMBL" id="CH476640">
    <property type="protein sequence ID" value="EDN97258.1"/>
    <property type="molecule type" value="Genomic_DNA"/>
</dbReference>
<evidence type="ECO:0000256" key="1">
    <source>
        <dbReference type="SAM" id="Phobius"/>
    </source>
</evidence>
<gene>
    <name evidence="2" type="ORF">SS1G_11783</name>
</gene>
<keyword evidence="1" id="KW-1133">Transmembrane helix</keyword>
<evidence type="ECO:0000313" key="3">
    <source>
        <dbReference type="Proteomes" id="UP000001312"/>
    </source>
</evidence>
<evidence type="ECO:0008006" key="4">
    <source>
        <dbReference type="Google" id="ProtNLM"/>
    </source>
</evidence>
<protein>
    <recommendedName>
        <fullName evidence="4">Transmembrane protein</fullName>
    </recommendedName>
</protein>
<name>A7F3D7_SCLS1</name>
<dbReference type="Proteomes" id="UP000001312">
    <property type="component" value="Unassembled WGS sequence"/>
</dbReference>
<dbReference type="RefSeq" id="XP_001586754.1">
    <property type="nucleotide sequence ID" value="XM_001586704.1"/>
</dbReference>
<keyword evidence="3" id="KW-1185">Reference proteome</keyword>
<dbReference type="AlphaFoldDB" id="A7F3D7"/>
<keyword evidence="1" id="KW-0812">Transmembrane</keyword>
<dbReference type="GeneID" id="5482996"/>
<reference evidence="3" key="1">
    <citation type="journal article" date="2011" name="PLoS Genet.">
        <title>Genomic analysis of the necrotrophic fungal pathogens Sclerotinia sclerotiorum and Botrytis cinerea.</title>
        <authorList>
            <person name="Amselem J."/>
            <person name="Cuomo C.A."/>
            <person name="van Kan J.A."/>
            <person name="Viaud M."/>
            <person name="Benito E.P."/>
            <person name="Couloux A."/>
            <person name="Coutinho P.M."/>
            <person name="de Vries R.P."/>
            <person name="Dyer P.S."/>
            <person name="Fillinger S."/>
            <person name="Fournier E."/>
            <person name="Gout L."/>
            <person name="Hahn M."/>
            <person name="Kohn L."/>
            <person name="Lapalu N."/>
            <person name="Plummer K.M."/>
            <person name="Pradier J.M."/>
            <person name="Quevillon E."/>
            <person name="Sharon A."/>
            <person name="Simon A."/>
            <person name="ten Have A."/>
            <person name="Tudzynski B."/>
            <person name="Tudzynski P."/>
            <person name="Wincker P."/>
            <person name="Andrew M."/>
            <person name="Anthouard V."/>
            <person name="Beever R.E."/>
            <person name="Beffa R."/>
            <person name="Benoit I."/>
            <person name="Bouzid O."/>
            <person name="Brault B."/>
            <person name="Chen Z."/>
            <person name="Choquer M."/>
            <person name="Collemare J."/>
            <person name="Cotton P."/>
            <person name="Danchin E.G."/>
            <person name="Da Silva C."/>
            <person name="Gautier A."/>
            <person name="Giraud C."/>
            <person name="Giraud T."/>
            <person name="Gonzalez C."/>
            <person name="Grossetete S."/>
            <person name="Guldener U."/>
            <person name="Henrissat B."/>
            <person name="Howlett B.J."/>
            <person name="Kodira C."/>
            <person name="Kretschmer M."/>
            <person name="Lappartient A."/>
            <person name="Leroch M."/>
            <person name="Levis C."/>
            <person name="Mauceli E."/>
            <person name="Neuveglise C."/>
            <person name="Oeser B."/>
            <person name="Pearson M."/>
            <person name="Poulain J."/>
            <person name="Poussereau N."/>
            <person name="Quesneville H."/>
            <person name="Rascle C."/>
            <person name="Schumacher J."/>
            <person name="Segurens B."/>
            <person name="Sexton A."/>
            <person name="Silva E."/>
            <person name="Sirven C."/>
            <person name="Soanes D.M."/>
            <person name="Talbot N.J."/>
            <person name="Templeton M."/>
            <person name="Yandava C."/>
            <person name="Yarden O."/>
            <person name="Zeng Q."/>
            <person name="Rollins J.A."/>
            <person name="Lebrun M.H."/>
            <person name="Dickman M."/>
        </authorList>
    </citation>
    <scope>NUCLEOTIDE SEQUENCE [LARGE SCALE GENOMIC DNA]</scope>
    <source>
        <strain evidence="3">ATCC 18683 / 1980 / Ss-1</strain>
    </source>
</reference>
<feature type="transmembrane region" description="Helical" evidence="1">
    <location>
        <begin position="20"/>
        <end position="39"/>
    </location>
</feature>
<organism evidence="2 3">
    <name type="scientific">Sclerotinia sclerotiorum (strain ATCC 18683 / 1980 / Ss-1)</name>
    <name type="common">White mold</name>
    <name type="synonym">Whetzelinia sclerotiorum</name>
    <dbReference type="NCBI Taxonomy" id="665079"/>
    <lineage>
        <taxon>Eukaryota</taxon>
        <taxon>Fungi</taxon>
        <taxon>Dikarya</taxon>
        <taxon>Ascomycota</taxon>
        <taxon>Pezizomycotina</taxon>
        <taxon>Leotiomycetes</taxon>
        <taxon>Helotiales</taxon>
        <taxon>Sclerotiniaceae</taxon>
        <taxon>Sclerotinia</taxon>
    </lineage>
</organism>